<dbReference type="RefSeq" id="XP_007320261.1">
    <property type="nucleotide sequence ID" value="XM_007320199.1"/>
</dbReference>
<evidence type="ECO:0000313" key="1">
    <source>
        <dbReference type="EMBL" id="EGO23021.1"/>
    </source>
</evidence>
<accession>F8P1J2</accession>
<dbReference type="AlphaFoldDB" id="F8P1J2"/>
<proteinExistence type="predicted"/>
<dbReference type="Proteomes" id="UP000008064">
    <property type="component" value="Unassembled WGS sequence"/>
</dbReference>
<sequence>MVVRFKIEGQSAVRWLLKGPILRGHEVVSRENSMVEVTVVKLYFSNVVVVFFAASKMKGYGAIV</sequence>
<dbReference type="EMBL" id="GL945436">
    <property type="protein sequence ID" value="EGO23021.1"/>
    <property type="molecule type" value="Genomic_DNA"/>
</dbReference>
<dbReference type="KEGG" id="sla:SERLADRAFT_471659"/>
<reference evidence="1" key="1">
    <citation type="submission" date="2011-04" db="EMBL/GenBank/DDBJ databases">
        <title>Evolution of plant cell wall degrading machinery underlies the functional diversity of forest fungi.</title>
        <authorList>
            <consortium name="US DOE Joint Genome Institute (JGI-PGF)"/>
            <person name="Eastwood D.C."/>
            <person name="Floudas D."/>
            <person name="Binder M."/>
            <person name="Majcherczyk A."/>
            <person name="Schneider P."/>
            <person name="Aerts A."/>
            <person name="Asiegbu F.O."/>
            <person name="Baker S.E."/>
            <person name="Barry K."/>
            <person name="Bendiksby M."/>
            <person name="Blumentritt M."/>
            <person name="Coutinho P.M."/>
            <person name="Cullen D."/>
            <person name="Cullen D."/>
            <person name="Gathman A."/>
            <person name="Goodell B."/>
            <person name="Henrissat B."/>
            <person name="Ihrmark K."/>
            <person name="Kauserud H."/>
            <person name="Kohler A."/>
            <person name="LaButti K."/>
            <person name="Lapidus A."/>
            <person name="Lavin J.L."/>
            <person name="Lee Y.-H."/>
            <person name="Lindquist E."/>
            <person name="Lilly W."/>
            <person name="Lucas S."/>
            <person name="Morin E."/>
            <person name="Murat C."/>
            <person name="Oguiza J.A."/>
            <person name="Park J."/>
            <person name="Pisabarro A.G."/>
            <person name="Riley R."/>
            <person name="Rosling A."/>
            <person name="Salamov A."/>
            <person name="Schmidt O."/>
            <person name="Schmutz J."/>
            <person name="Skrede I."/>
            <person name="Stenlid J."/>
            <person name="Wiebenga A."/>
            <person name="Xie X."/>
            <person name="Kues U."/>
            <person name="Hibbett D.S."/>
            <person name="Hoffmeister D."/>
            <person name="Hogberg N."/>
            <person name="Martin F."/>
            <person name="Grigoriev I.V."/>
            <person name="Watkinson S.C."/>
        </authorList>
    </citation>
    <scope>NUCLEOTIDE SEQUENCE</scope>
    <source>
        <strain evidence="1">S7.9</strain>
    </source>
</reference>
<dbReference type="GeneID" id="18819991"/>
<protein>
    <submittedName>
        <fullName evidence="1">Uncharacterized protein</fullName>
    </submittedName>
</protein>
<dbReference type="HOGENOM" id="CLU_2869013_0_0_1"/>
<name>F8P1J2_SERL9</name>
<gene>
    <name evidence="1" type="ORF">SERLADRAFT_471659</name>
</gene>
<organism>
    <name type="scientific">Serpula lacrymans var. lacrymans (strain S7.9)</name>
    <name type="common">Dry rot fungus</name>
    <dbReference type="NCBI Taxonomy" id="578457"/>
    <lineage>
        <taxon>Eukaryota</taxon>
        <taxon>Fungi</taxon>
        <taxon>Dikarya</taxon>
        <taxon>Basidiomycota</taxon>
        <taxon>Agaricomycotina</taxon>
        <taxon>Agaricomycetes</taxon>
        <taxon>Agaricomycetidae</taxon>
        <taxon>Boletales</taxon>
        <taxon>Coniophorineae</taxon>
        <taxon>Serpulaceae</taxon>
        <taxon>Serpula</taxon>
    </lineage>
</organism>